<dbReference type="EMBL" id="JAGSYN010000049">
    <property type="protein sequence ID" value="KAG7665554.1"/>
    <property type="molecule type" value="Genomic_DNA"/>
</dbReference>
<comment type="caution">
    <text evidence="1">The sequence shown here is derived from an EMBL/GenBank/DDBJ whole genome shotgun (WGS) entry which is preliminary data.</text>
</comment>
<dbReference type="GeneID" id="73467757"/>
<evidence type="ECO:0000313" key="1">
    <source>
        <dbReference type="EMBL" id="KAG7665554.1"/>
    </source>
</evidence>
<dbReference type="Proteomes" id="UP000694255">
    <property type="component" value="Unassembled WGS sequence"/>
</dbReference>
<gene>
    <name evidence="1" type="ORF">J8A68_000956</name>
</gene>
<reference evidence="1 2" key="1">
    <citation type="journal article" date="2021" name="DNA Res.">
        <title>Genome analysis of Candida subhashii reveals its hybrid nature and dual mitochondrial genome conformations.</title>
        <authorList>
            <person name="Mixao V."/>
            <person name="Hegedusova E."/>
            <person name="Saus E."/>
            <person name="Pryszcz L.P."/>
            <person name="Cillingova A."/>
            <person name="Nosek J."/>
            <person name="Gabaldon T."/>
        </authorList>
    </citation>
    <scope>NUCLEOTIDE SEQUENCE [LARGE SCALE GENOMIC DNA]</scope>
    <source>
        <strain evidence="1 2">CBS 10753</strain>
    </source>
</reference>
<protein>
    <submittedName>
        <fullName evidence="1">Uncharacterized protein</fullName>
    </submittedName>
</protein>
<dbReference type="AlphaFoldDB" id="A0A8J5V509"/>
<evidence type="ECO:0000313" key="2">
    <source>
        <dbReference type="Proteomes" id="UP000694255"/>
    </source>
</evidence>
<dbReference type="RefSeq" id="XP_049265786.1">
    <property type="nucleotide sequence ID" value="XM_049410686.1"/>
</dbReference>
<organism evidence="1 2">
    <name type="scientific">[Candida] subhashii</name>
    <dbReference type="NCBI Taxonomy" id="561895"/>
    <lineage>
        <taxon>Eukaryota</taxon>
        <taxon>Fungi</taxon>
        <taxon>Dikarya</taxon>
        <taxon>Ascomycota</taxon>
        <taxon>Saccharomycotina</taxon>
        <taxon>Pichiomycetes</taxon>
        <taxon>Debaryomycetaceae</taxon>
        <taxon>Spathaspora</taxon>
    </lineage>
</organism>
<name>A0A8J5V509_9ASCO</name>
<accession>A0A8J5V509</accession>
<sequence length="138" mass="15674">MFRNTVARYTSPVRQMGLRTASSLSANSSAPYFIKFQRSTTADEMQSSDVARWNDIFTANPSIQKVGQEIKRLVKQKGYCAQTEQPKEIVFDVFADGDVIESCQSLKEELVGKGITVNNREFQTILGRLMFEHKKPLF</sequence>
<proteinExistence type="predicted"/>
<keyword evidence="2" id="KW-1185">Reference proteome</keyword>